<sequence>MCKGSHLDVAYYMAKTAIASALLYTMKSCILSDYIVLLLCKGPPSVVNRAHPLGSRPVSSRGVTAGWTQILHYGVWLGTRTQAGGTCWTSSWQTDEVVFGNLKAQNKTTMTSTNMFQGLDSASKPSSRVLQPPGGGSSNVFGGYEDDSAAMRRPNKMASKVFAAPEEPQSVPKRSNPPGGKSSGIFGEPEAPAQPRRPVPPGGPTSNIFGAAESASVQSPSRSHPNKPKDNLSVGPEPESPAPEPKVSLPEVKEEPAPPAPAPAKEEPAPVSAPPAPAAPAAPAAPEPTSTSTPDDALLKNHEPRLGPKPRSHNRVLNPPGGKSSVVFY</sequence>
<dbReference type="Proteomes" id="UP001501940">
    <property type="component" value="Chromosome 19"/>
</dbReference>
<evidence type="ECO:0000256" key="1">
    <source>
        <dbReference type="ARBA" id="ARBA00004123"/>
    </source>
</evidence>
<evidence type="ECO:0000313" key="9">
    <source>
        <dbReference type="Proteomes" id="UP001501940"/>
    </source>
</evidence>
<keyword evidence="9" id="KW-1185">Reference proteome</keyword>
<evidence type="ECO:0000256" key="7">
    <source>
        <dbReference type="SAM" id="MobiDB-lite"/>
    </source>
</evidence>
<dbReference type="Ensembl" id="ENSAOCT00000017605.2">
    <property type="protein sequence ID" value="ENSAOCP00000010530.2"/>
    <property type="gene ID" value="ENSAOCG00000014761.2"/>
</dbReference>
<feature type="region of interest" description="Disordered" evidence="7">
    <location>
        <begin position="117"/>
        <end position="147"/>
    </location>
</feature>
<accession>A0A3Q1B967</accession>
<proteinExistence type="inferred from homology"/>
<protein>
    <submittedName>
        <fullName evidence="8">Jupiter microtubule associated homolog 2</fullName>
    </submittedName>
</protein>
<dbReference type="GeneTree" id="ENSGT00390000007652"/>
<dbReference type="PANTHER" id="PTHR34930:SF5">
    <property type="entry name" value="JUPITER MICROTUBULE ASSOCIATED HOMOLOG 2"/>
    <property type="match status" value="1"/>
</dbReference>
<evidence type="ECO:0000256" key="3">
    <source>
        <dbReference type="ARBA" id="ARBA00008329"/>
    </source>
</evidence>
<keyword evidence="5" id="KW-0597">Phosphoprotein</keyword>
<dbReference type="AlphaFoldDB" id="A0A3Q1B967"/>
<evidence type="ECO:0000313" key="8">
    <source>
        <dbReference type="Ensembl" id="ENSAOCP00000010530.2"/>
    </source>
</evidence>
<reference evidence="8" key="2">
    <citation type="submission" date="2025-08" db="UniProtKB">
        <authorList>
            <consortium name="Ensembl"/>
        </authorList>
    </citation>
    <scope>IDENTIFICATION</scope>
</reference>
<evidence type="ECO:0000256" key="2">
    <source>
        <dbReference type="ARBA" id="ARBA00004496"/>
    </source>
</evidence>
<dbReference type="OMA" id="RQFINPP"/>
<dbReference type="STRING" id="80972.ENSAOCP00000010530"/>
<reference evidence="8 9" key="1">
    <citation type="submission" date="2022-01" db="EMBL/GenBank/DDBJ databases">
        <title>A chromosome-scale genome assembly of the false clownfish, Amphiprion ocellaris.</title>
        <authorList>
            <person name="Ryu T."/>
        </authorList>
    </citation>
    <scope>NUCLEOTIDE SEQUENCE [LARGE SCALE GENOMIC DNA]</scope>
</reference>
<feature type="compositionally biased region" description="Pro residues" evidence="7">
    <location>
        <begin position="271"/>
        <end position="286"/>
    </location>
</feature>
<evidence type="ECO:0000256" key="5">
    <source>
        <dbReference type="ARBA" id="ARBA00022553"/>
    </source>
</evidence>
<comment type="similarity">
    <text evidence="3">Belongs to the JUPITER family.</text>
</comment>
<evidence type="ECO:0000256" key="6">
    <source>
        <dbReference type="ARBA" id="ARBA00023242"/>
    </source>
</evidence>
<evidence type="ECO:0000256" key="4">
    <source>
        <dbReference type="ARBA" id="ARBA00022490"/>
    </source>
</evidence>
<name>A0A3Q1B967_AMPOC</name>
<feature type="compositionally biased region" description="Basic and acidic residues" evidence="7">
    <location>
        <begin position="297"/>
        <end position="306"/>
    </location>
</feature>
<dbReference type="InterPro" id="IPR033335">
    <property type="entry name" value="JUPITER"/>
</dbReference>
<dbReference type="GO" id="GO:0005634">
    <property type="term" value="C:nucleus"/>
    <property type="evidence" value="ECO:0007669"/>
    <property type="project" value="UniProtKB-SubCell"/>
</dbReference>
<keyword evidence="6" id="KW-0539">Nucleus</keyword>
<reference evidence="8" key="3">
    <citation type="submission" date="2025-09" db="UniProtKB">
        <authorList>
            <consortium name="Ensembl"/>
        </authorList>
    </citation>
    <scope>IDENTIFICATION</scope>
</reference>
<dbReference type="GO" id="GO:0005737">
    <property type="term" value="C:cytoplasm"/>
    <property type="evidence" value="ECO:0007669"/>
    <property type="project" value="UniProtKB-SubCell"/>
</dbReference>
<dbReference type="OrthoDB" id="6367565at2759"/>
<keyword evidence="4" id="KW-0963">Cytoplasm</keyword>
<organism evidence="8 9">
    <name type="scientific">Amphiprion ocellaris</name>
    <name type="common">Clown anemonefish</name>
    <dbReference type="NCBI Taxonomy" id="80972"/>
    <lineage>
        <taxon>Eukaryota</taxon>
        <taxon>Metazoa</taxon>
        <taxon>Chordata</taxon>
        <taxon>Craniata</taxon>
        <taxon>Vertebrata</taxon>
        <taxon>Euteleostomi</taxon>
        <taxon>Actinopterygii</taxon>
        <taxon>Neopterygii</taxon>
        <taxon>Teleostei</taxon>
        <taxon>Neoteleostei</taxon>
        <taxon>Acanthomorphata</taxon>
        <taxon>Ovalentaria</taxon>
        <taxon>Pomacentridae</taxon>
        <taxon>Amphiprion</taxon>
    </lineage>
</organism>
<comment type="subcellular location">
    <subcellularLocation>
        <location evidence="2">Cytoplasm</location>
    </subcellularLocation>
    <subcellularLocation>
        <location evidence="1">Nucleus</location>
    </subcellularLocation>
</comment>
<feature type="region of interest" description="Disordered" evidence="7">
    <location>
        <begin position="162"/>
        <end position="329"/>
    </location>
</feature>
<dbReference type="PANTHER" id="PTHR34930">
    <property type="entry name" value="GEO05313P1"/>
    <property type="match status" value="1"/>
</dbReference>